<dbReference type="SUPFAM" id="SSF47413">
    <property type="entry name" value="lambda repressor-like DNA-binding domains"/>
    <property type="match status" value="1"/>
</dbReference>
<evidence type="ECO:0000313" key="3">
    <source>
        <dbReference type="EMBL" id="RVU11970.1"/>
    </source>
</evidence>
<dbReference type="GO" id="GO:0003677">
    <property type="term" value="F:DNA binding"/>
    <property type="evidence" value="ECO:0007669"/>
    <property type="project" value="UniProtKB-KW"/>
</dbReference>
<dbReference type="Proteomes" id="UP000286997">
    <property type="component" value="Unassembled WGS sequence"/>
</dbReference>
<dbReference type="OrthoDB" id="3174593at2"/>
<feature type="domain" description="HTH cro/C1-type" evidence="2">
    <location>
        <begin position="16"/>
        <end position="70"/>
    </location>
</feature>
<evidence type="ECO:0000313" key="4">
    <source>
        <dbReference type="Proteomes" id="UP000286997"/>
    </source>
</evidence>
<dbReference type="InterPro" id="IPR001387">
    <property type="entry name" value="Cro/C1-type_HTH"/>
</dbReference>
<dbReference type="PANTHER" id="PTHR36924">
    <property type="entry name" value="ANTITOXIN HIGA-1"/>
    <property type="match status" value="1"/>
</dbReference>
<dbReference type="InterPro" id="IPR013430">
    <property type="entry name" value="Toxin_antidote_HigA"/>
</dbReference>
<evidence type="ECO:0000259" key="2">
    <source>
        <dbReference type="PROSITE" id="PS50943"/>
    </source>
</evidence>
<dbReference type="PROSITE" id="PS50943">
    <property type="entry name" value="HTH_CROC1"/>
    <property type="match status" value="1"/>
</dbReference>
<keyword evidence="1" id="KW-0238">DNA-binding</keyword>
<reference evidence="3 4" key="1">
    <citation type="submission" date="2019-01" db="EMBL/GenBank/DDBJ databases">
        <authorList>
            <person name="Chen W.-M."/>
        </authorList>
    </citation>
    <scope>NUCLEOTIDE SEQUENCE [LARGE SCALE GENOMIC DNA]</scope>
    <source>
        <strain evidence="3 4">TER-1</strain>
    </source>
</reference>
<dbReference type="AlphaFoldDB" id="A0A437NPJ5"/>
<dbReference type="EMBL" id="SACP01000063">
    <property type="protein sequence ID" value="RVU11970.1"/>
    <property type="molecule type" value="Genomic_DNA"/>
</dbReference>
<sequence>MSEDRLDPIHPGDILLEEFLAPLGISQNRLARALDVPVSRVAGIVKGERAVTADTALRLAQFFGTSAEMWLGLQSDYDLRVARRAAGEAIRTRIRPLAA</sequence>
<keyword evidence="4" id="KW-1185">Reference proteome</keyword>
<evidence type="ECO:0000256" key="1">
    <source>
        <dbReference type="ARBA" id="ARBA00023125"/>
    </source>
</evidence>
<dbReference type="CDD" id="cd00093">
    <property type="entry name" value="HTH_XRE"/>
    <property type="match status" value="1"/>
</dbReference>
<protein>
    <submittedName>
        <fullName evidence="3">Addiction module antidote protein, HigA family</fullName>
    </submittedName>
</protein>
<dbReference type="RefSeq" id="WP_127734195.1">
    <property type="nucleotide sequence ID" value="NZ_SACP01000063.1"/>
</dbReference>
<dbReference type="NCBIfam" id="TIGR02607">
    <property type="entry name" value="antidote_HigA"/>
    <property type="match status" value="1"/>
</dbReference>
<gene>
    <name evidence="3" type="primary">higA</name>
    <name evidence="3" type="ORF">EOE48_28235</name>
</gene>
<dbReference type="InterPro" id="IPR010982">
    <property type="entry name" value="Lambda_DNA-bd_dom_sf"/>
</dbReference>
<comment type="caution">
    <text evidence="3">The sequence shown here is derived from an EMBL/GenBank/DDBJ whole genome shotgun (WGS) entry which is preliminary data.</text>
</comment>
<dbReference type="SMART" id="SM00530">
    <property type="entry name" value="HTH_XRE"/>
    <property type="match status" value="1"/>
</dbReference>
<name>A0A437NPJ5_9HYPH</name>
<dbReference type="Gene3D" id="1.10.260.40">
    <property type="entry name" value="lambda repressor-like DNA-binding domains"/>
    <property type="match status" value="1"/>
</dbReference>
<dbReference type="PANTHER" id="PTHR36924:SF1">
    <property type="entry name" value="ANTITOXIN HIGA-1"/>
    <property type="match status" value="1"/>
</dbReference>
<proteinExistence type="predicted"/>
<dbReference type="Pfam" id="PF01381">
    <property type="entry name" value="HTH_3"/>
    <property type="match status" value="1"/>
</dbReference>
<organism evidence="3 4">
    <name type="scientific">Methylobacterium oryzihabitans</name>
    <dbReference type="NCBI Taxonomy" id="2499852"/>
    <lineage>
        <taxon>Bacteria</taxon>
        <taxon>Pseudomonadati</taxon>
        <taxon>Pseudomonadota</taxon>
        <taxon>Alphaproteobacteria</taxon>
        <taxon>Hyphomicrobiales</taxon>
        <taxon>Methylobacteriaceae</taxon>
        <taxon>Methylobacterium</taxon>
    </lineage>
</organism>
<accession>A0A437NPJ5</accession>